<keyword evidence="1" id="KW-1133">Transmembrane helix</keyword>
<feature type="transmembrane region" description="Helical" evidence="1">
    <location>
        <begin position="110"/>
        <end position="129"/>
    </location>
</feature>
<evidence type="ECO:0000313" key="2">
    <source>
        <dbReference type="EMBL" id="EFJ68880.1"/>
    </source>
</evidence>
<feature type="transmembrane region" description="Helical" evidence="1">
    <location>
        <begin position="88"/>
        <end position="104"/>
    </location>
</feature>
<reference evidence="2 3" key="1">
    <citation type="submission" date="2010-06" db="EMBL/GenBank/DDBJ databases">
        <authorList>
            <person name="Muzny D."/>
            <person name="Qin X."/>
            <person name="Buhay C."/>
            <person name="Dugan-Rocha S."/>
            <person name="Ding Y."/>
            <person name="Chen G."/>
            <person name="Hawes A."/>
            <person name="Holder M."/>
            <person name="Jhangiani S."/>
            <person name="Johnson A."/>
            <person name="Khan Z."/>
            <person name="Li Z."/>
            <person name="Liu W."/>
            <person name="Liu X."/>
            <person name="Perez L."/>
            <person name="Shen H."/>
            <person name="Wang Q."/>
            <person name="Watt J."/>
            <person name="Xi L."/>
            <person name="Xin Y."/>
            <person name="Zhou J."/>
            <person name="Deng J."/>
            <person name="Jiang H."/>
            <person name="Liu Y."/>
            <person name="Qu J."/>
            <person name="Song X.-Z."/>
            <person name="Zhang L."/>
            <person name="Villasana D."/>
            <person name="Johnson A."/>
            <person name="Liu J."/>
            <person name="Liyanage D."/>
            <person name="Lorensuhewa L."/>
            <person name="Robinson T."/>
            <person name="Song A."/>
            <person name="Song B.-B."/>
            <person name="Dinh H."/>
            <person name="Thornton R."/>
            <person name="Coyle M."/>
            <person name="Francisco L."/>
            <person name="Jackson L."/>
            <person name="Javaid M."/>
            <person name="Korchina V."/>
            <person name="Kovar C."/>
            <person name="Mata R."/>
            <person name="Mathew T."/>
            <person name="Ngo R."/>
            <person name="Nguyen L."/>
            <person name="Nguyen N."/>
            <person name="Okwuonu G."/>
            <person name="Ongeri F."/>
            <person name="Pham C."/>
            <person name="Simmons D."/>
            <person name="Wilczek-Boney K."/>
            <person name="Hale W."/>
            <person name="Jakkamsetti A."/>
            <person name="Pham P."/>
            <person name="Ruth R."/>
            <person name="San Lucas F."/>
            <person name="Warren J."/>
            <person name="Zhang J."/>
            <person name="Zhao Z."/>
            <person name="Zhou C."/>
            <person name="Zhu D."/>
            <person name="Lee S."/>
            <person name="Bess C."/>
            <person name="Blankenburg K."/>
            <person name="Forbes L."/>
            <person name="Fu Q."/>
            <person name="Gubbala S."/>
            <person name="Hirani K."/>
            <person name="Jayaseelan J.C."/>
            <person name="Lara F."/>
            <person name="Munidasa M."/>
            <person name="Palculict T."/>
            <person name="Patil S."/>
            <person name="Pu L.-L."/>
            <person name="Saada N."/>
            <person name="Tang L."/>
            <person name="Weissenberger G."/>
            <person name="Zhu Y."/>
            <person name="Hemphill L."/>
            <person name="Shang Y."/>
            <person name="Youmans B."/>
            <person name="Ayvaz T."/>
            <person name="Ross M."/>
            <person name="Santibanez J."/>
            <person name="Aqrawi P."/>
            <person name="Gross S."/>
            <person name="Joshi V."/>
            <person name="Fowler G."/>
            <person name="Nazareth L."/>
            <person name="Reid J."/>
            <person name="Worley K."/>
            <person name="Petrosino J."/>
            <person name="Highlander S."/>
            <person name="Gibbs R."/>
        </authorList>
    </citation>
    <scope>NUCLEOTIDE SEQUENCE [LARGE SCALE GENOMIC DNA]</scope>
    <source>
        <strain evidence="2 3">JV-V03</strain>
    </source>
</reference>
<evidence type="ECO:0000313" key="3">
    <source>
        <dbReference type="Proteomes" id="UP000003672"/>
    </source>
</evidence>
<accession>A0AA87DH67</accession>
<comment type="caution">
    <text evidence="2">The sequence shown here is derived from an EMBL/GenBank/DDBJ whole genome shotgun (WGS) entry which is preliminary data.</text>
</comment>
<keyword evidence="1" id="KW-0472">Membrane</keyword>
<dbReference type="Proteomes" id="UP000003672">
    <property type="component" value="Unassembled WGS sequence"/>
</dbReference>
<evidence type="ECO:0000256" key="1">
    <source>
        <dbReference type="SAM" id="Phobius"/>
    </source>
</evidence>
<keyword evidence="1" id="KW-0812">Transmembrane</keyword>
<organism evidence="2 3">
    <name type="scientific">Lactobacillus paragasseri JV-V03</name>
    <dbReference type="NCBI Taxonomy" id="525326"/>
    <lineage>
        <taxon>Bacteria</taxon>
        <taxon>Bacillati</taxon>
        <taxon>Bacillota</taxon>
        <taxon>Bacilli</taxon>
        <taxon>Lactobacillales</taxon>
        <taxon>Lactobacillaceae</taxon>
        <taxon>Lactobacillus</taxon>
    </lineage>
</organism>
<proteinExistence type="predicted"/>
<dbReference type="EMBL" id="ACGO02000008">
    <property type="protein sequence ID" value="EFJ68880.1"/>
    <property type="molecule type" value="Genomic_DNA"/>
</dbReference>
<protein>
    <submittedName>
        <fullName evidence="2">Uncharacterized protein</fullName>
    </submittedName>
</protein>
<feature type="transmembrane region" description="Helical" evidence="1">
    <location>
        <begin position="55"/>
        <end position="76"/>
    </location>
</feature>
<dbReference type="AlphaFoldDB" id="A0AA87DH67"/>
<gene>
    <name evidence="2" type="ORF">HMPREF0514_11879</name>
</gene>
<name>A0AA87DH67_9LACO</name>
<sequence>MNIKAKYTNLRDERRGIIMRVTKLVIGILMIVYSVWLFIQGLLGGFLGIIADKNMLAGILGILLCGLFMASGIVYISTENSDGLGGDIAGFAMMIVAGTLGFFGGTYAGLIWTGILALIIGIGFFVWHLKTR</sequence>
<feature type="transmembrane region" description="Helical" evidence="1">
    <location>
        <begin position="21"/>
        <end position="43"/>
    </location>
</feature>